<dbReference type="PANTHER" id="PTHR11946:SF93">
    <property type="entry name" value="VALINE--TRNA LIGASE, CHLOROPLASTIC_MITOCHONDRIAL 2"/>
    <property type="match status" value="1"/>
</dbReference>
<comment type="similarity">
    <text evidence="13">Belongs to the 4-toluene sulfonate uptake permease (TSUP) (TC 2.A.102) family.</text>
</comment>
<dbReference type="PROSITE" id="PS00178">
    <property type="entry name" value="AA_TRNA_LIGASE_I"/>
    <property type="match status" value="1"/>
</dbReference>
<evidence type="ECO:0000313" key="16">
    <source>
        <dbReference type="EMBL" id="KKW05523.1"/>
    </source>
</evidence>
<feature type="transmembrane region" description="Helical" evidence="13">
    <location>
        <begin position="683"/>
        <end position="709"/>
    </location>
</feature>
<dbReference type="Pfam" id="PF00133">
    <property type="entry name" value="tRNA-synt_1"/>
    <property type="match status" value="1"/>
</dbReference>
<keyword evidence="2" id="KW-0963">Cytoplasm</keyword>
<feature type="transmembrane region" description="Helical" evidence="13">
    <location>
        <begin position="774"/>
        <end position="792"/>
    </location>
</feature>
<feature type="transmembrane region" description="Helical" evidence="13">
    <location>
        <begin position="804"/>
        <end position="828"/>
    </location>
</feature>
<dbReference type="GO" id="GO:0005886">
    <property type="term" value="C:plasma membrane"/>
    <property type="evidence" value="ECO:0007669"/>
    <property type="project" value="UniProtKB-SubCell"/>
</dbReference>
<dbReference type="STRING" id="1618342.UY40_C0016G0003"/>
<dbReference type="NCBIfam" id="TIGR00422">
    <property type="entry name" value="valS"/>
    <property type="match status" value="1"/>
</dbReference>
<evidence type="ECO:0000256" key="13">
    <source>
        <dbReference type="RuleBase" id="RU363041"/>
    </source>
</evidence>
<comment type="similarity">
    <text evidence="12">Belongs to the class-I aminoacyl-tRNA synthetase family.</text>
</comment>
<feature type="domain" description="Methionyl/Valyl/Leucyl/Isoleucyl-tRNA synthetase anticodon-binding" evidence="15">
    <location>
        <begin position="592"/>
        <end position="642"/>
    </location>
</feature>
<dbReference type="Pfam" id="PF08264">
    <property type="entry name" value="Anticodon_1"/>
    <property type="match status" value="1"/>
</dbReference>
<evidence type="ECO:0000256" key="9">
    <source>
        <dbReference type="ARBA" id="ARBA00023136"/>
    </source>
</evidence>
<dbReference type="AlphaFoldDB" id="A0A0G1VG39"/>
<evidence type="ECO:0000259" key="14">
    <source>
        <dbReference type="Pfam" id="PF00133"/>
    </source>
</evidence>
<dbReference type="CDD" id="cd07962">
    <property type="entry name" value="Anticodon_Ia_Val"/>
    <property type="match status" value="1"/>
</dbReference>
<sequence>MEKVFEHQKFEGKIYEKWEKAGAFTPQVDKKKKPFTIIMPPPNANDPLHIGHAREVATQDALIRYHRMRGEETLWLPGADHAGIETQYVFEKKLSKEGKSRGDFDRETLYQMIWDYVQGNLGVMEGQLKALGASCDWTRFKFTLDPQVVKVVYQTFKKLHEEGLIYRGERIVNYCPSCATAYSQLEVDSREQDDELYFLDYGPLTIATTRPETIFADVAVAVNPKDKRFKGLIGKDAVVPLINKEIPIIADELVDPQFGTGALKITPGHDATDFAVGQKHQLETITVIDRRGRMMGVPEKYVGLKAAQARPAVVEELAASGKIKKTQMLHHVVGVCYKHKTPLEPLVSEQWFLKVKPLAEKAVKAIDKGEVKFAAKKFEKVARHWYQNLYDWNISRQIVWGIRIPAWACGACGEWTVTAGEEPTKCAACGKANLVQDPDTFDTWFSSGQWPFATLKTTKKGDFDYFYPTSVMAPAYDILPFWVIRMLMLGLYETGKVPFKTVLLHGLVRDKEGQKISKSKGNVIDPIEMVKKYGADALRMATIWGALVENDNSLSEENVRGQRNFANKIWNIARFVLLTEGKSRKVRKHKDDQLILAELGKTTKKVTASFEKFRLNEAAEELYDFLWHKLADVYLEKTKTRFGAGFEGVFEAPAPSNAICYGSGLGGAGGEGTSHHTKMAASFLIFLIIALVAEVIATVAGFGSSTLLVPVATFFFDIKTAIALVGLFHFTGSLVDGVIWRKYINWRIGILFSVLGVLTSFLGAYLVSYLPPQTILRILGVFLVVYSTFELLGKEIRLPKADWAVIGAGGLVGFLAGLVGTAGALRTAFLSTFKLKKEQFLGTSFAIAFAVDLTRVATYLGSGILKLDLGIWAAILVVAVVGSLIGKKLVFKLPQKTFYRIIYLALLLAGFKFLLG</sequence>
<evidence type="ECO:0000256" key="12">
    <source>
        <dbReference type="RuleBase" id="RU363035"/>
    </source>
</evidence>
<dbReference type="GO" id="GO:0006438">
    <property type="term" value="P:valyl-tRNA aminoacylation"/>
    <property type="evidence" value="ECO:0007669"/>
    <property type="project" value="UniProtKB-UniRule"/>
</dbReference>
<dbReference type="GO" id="GO:0005829">
    <property type="term" value="C:cytosol"/>
    <property type="evidence" value="ECO:0007669"/>
    <property type="project" value="TreeGrafter"/>
</dbReference>
<dbReference type="GO" id="GO:0005524">
    <property type="term" value="F:ATP binding"/>
    <property type="evidence" value="ECO:0007669"/>
    <property type="project" value="UniProtKB-KW"/>
</dbReference>
<dbReference type="PANTHER" id="PTHR11946">
    <property type="entry name" value="VALYL-TRNA SYNTHETASES"/>
    <property type="match status" value="1"/>
</dbReference>
<comment type="subcellular location">
    <subcellularLocation>
        <location evidence="13">Cell membrane</location>
        <topology evidence="13">Multi-pass membrane protein</topology>
    </subcellularLocation>
    <subcellularLocation>
        <location evidence="1">Membrane</location>
        <topology evidence="1">Multi-pass membrane protein</topology>
    </subcellularLocation>
</comment>
<dbReference type="Gene3D" id="3.40.50.620">
    <property type="entry name" value="HUPs"/>
    <property type="match status" value="2"/>
</dbReference>
<dbReference type="SUPFAM" id="SSF50677">
    <property type="entry name" value="ValRS/IleRS/LeuRS editing domain"/>
    <property type="match status" value="1"/>
</dbReference>
<evidence type="ECO:0000256" key="11">
    <source>
        <dbReference type="ARBA" id="ARBA00047552"/>
    </source>
</evidence>
<dbReference type="InterPro" id="IPR001412">
    <property type="entry name" value="aa-tRNA-synth_I_CS"/>
</dbReference>
<dbReference type="EMBL" id="LCPW01000016">
    <property type="protein sequence ID" value="KKW05523.1"/>
    <property type="molecule type" value="Genomic_DNA"/>
</dbReference>
<keyword evidence="5 12" id="KW-0547">Nucleotide-binding</keyword>
<dbReference type="InterPro" id="IPR033705">
    <property type="entry name" value="Anticodon_Ia_Val"/>
</dbReference>
<comment type="caution">
    <text evidence="16">The sequence shown here is derived from an EMBL/GenBank/DDBJ whole genome shotgun (WGS) entry which is preliminary data.</text>
</comment>
<name>A0A0G1VG39_9BACT</name>
<protein>
    <recommendedName>
        <fullName evidence="13">Probable membrane transporter protein</fullName>
    </recommendedName>
</protein>
<evidence type="ECO:0000256" key="3">
    <source>
        <dbReference type="ARBA" id="ARBA00022598"/>
    </source>
</evidence>
<organism evidence="16 17">
    <name type="scientific">candidate division CPR1 bacterium GW2011_GWC1_49_13</name>
    <dbReference type="NCBI Taxonomy" id="1618342"/>
    <lineage>
        <taxon>Bacteria</taxon>
        <taxon>candidate division CPR1</taxon>
    </lineage>
</organism>
<dbReference type="InterPro" id="IPR002303">
    <property type="entry name" value="Valyl-tRNA_ligase"/>
</dbReference>
<dbReference type="Proteomes" id="UP000034119">
    <property type="component" value="Unassembled WGS sequence"/>
</dbReference>
<feature type="transmembrane region" description="Helical" evidence="13">
    <location>
        <begin position="746"/>
        <end position="767"/>
    </location>
</feature>
<dbReference type="GO" id="GO:0004832">
    <property type="term" value="F:valine-tRNA ligase activity"/>
    <property type="evidence" value="ECO:0007669"/>
    <property type="project" value="UniProtKB-UniRule"/>
</dbReference>
<keyword evidence="4 13" id="KW-0812">Transmembrane</keyword>
<dbReference type="InterPro" id="IPR002300">
    <property type="entry name" value="aa-tRNA-synth_Ia"/>
</dbReference>
<evidence type="ECO:0000256" key="5">
    <source>
        <dbReference type="ARBA" id="ARBA00022741"/>
    </source>
</evidence>
<dbReference type="CDD" id="cd00817">
    <property type="entry name" value="ValRS_core"/>
    <property type="match status" value="1"/>
</dbReference>
<evidence type="ECO:0000259" key="15">
    <source>
        <dbReference type="Pfam" id="PF08264"/>
    </source>
</evidence>
<keyword evidence="10 12" id="KW-0030">Aminoacyl-tRNA synthetase</keyword>
<reference evidence="16 17" key="1">
    <citation type="journal article" date="2015" name="Nature">
        <title>rRNA introns, odd ribosomes, and small enigmatic genomes across a large radiation of phyla.</title>
        <authorList>
            <person name="Brown C.T."/>
            <person name="Hug L.A."/>
            <person name="Thomas B.C."/>
            <person name="Sharon I."/>
            <person name="Castelle C.J."/>
            <person name="Singh A."/>
            <person name="Wilkins M.J."/>
            <person name="Williams K.H."/>
            <person name="Banfield J.F."/>
        </authorList>
    </citation>
    <scope>NUCLEOTIDE SEQUENCE [LARGE SCALE GENOMIC DNA]</scope>
</reference>
<dbReference type="InterPro" id="IPR014729">
    <property type="entry name" value="Rossmann-like_a/b/a_fold"/>
</dbReference>
<evidence type="ECO:0000256" key="10">
    <source>
        <dbReference type="ARBA" id="ARBA00023146"/>
    </source>
</evidence>
<proteinExistence type="inferred from homology"/>
<keyword evidence="13" id="KW-1003">Cell membrane</keyword>
<evidence type="ECO:0000256" key="8">
    <source>
        <dbReference type="ARBA" id="ARBA00022989"/>
    </source>
</evidence>
<feature type="transmembrane region" description="Helical" evidence="13">
    <location>
        <begin position="721"/>
        <end position="740"/>
    </location>
</feature>
<evidence type="ECO:0000256" key="6">
    <source>
        <dbReference type="ARBA" id="ARBA00022840"/>
    </source>
</evidence>
<keyword evidence="8 13" id="KW-1133">Transmembrane helix</keyword>
<keyword evidence="6 12" id="KW-0067">ATP-binding</keyword>
<feature type="transmembrane region" description="Helical" evidence="13">
    <location>
        <begin position="898"/>
        <end position="915"/>
    </location>
</feature>
<evidence type="ECO:0000256" key="7">
    <source>
        <dbReference type="ARBA" id="ARBA00022917"/>
    </source>
</evidence>
<dbReference type="NCBIfam" id="NF004349">
    <property type="entry name" value="PRK05729.1"/>
    <property type="match status" value="1"/>
</dbReference>
<evidence type="ECO:0000256" key="1">
    <source>
        <dbReference type="ARBA" id="ARBA00004141"/>
    </source>
</evidence>
<keyword evidence="9 13" id="KW-0472">Membrane</keyword>
<dbReference type="InterPro" id="IPR013155">
    <property type="entry name" value="M/V/L/I-tRNA-synth_anticd-bd"/>
</dbReference>
<keyword evidence="7 12" id="KW-0648">Protein biosynthesis</keyword>
<dbReference type="InterPro" id="IPR009008">
    <property type="entry name" value="Val/Leu/Ile-tRNA-synth_edit"/>
</dbReference>
<evidence type="ECO:0000256" key="2">
    <source>
        <dbReference type="ARBA" id="ARBA00022490"/>
    </source>
</evidence>
<dbReference type="SUPFAM" id="SSF52374">
    <property type="entry name" value="Nucleotidylyl transferase"/>
    <property type="match status" value="1"/>
</dbReference>
<accession>A0A0G1VG39</accession>
<evidence type="ECO:0000256" key="4">
    <source>
        <dbReference type="ARBA" id="ARBA00022692"/>
    </source>
</evidence>
<comment type="catalytic activity">
    <reaction evidence="11">
        <text>tRNA(Val) + L-valine + ATP = L-valyl-tRNA(Val) + AMP + diphosphate</text>
        <dbReference type="Rhea" id="RHEA:10704"/>
        <dbReference type="Rhea" id="RHEA-COMP:9672"/>
        <dbReference type="Rhea" id="RHEA-COMP:9708"/>
        <dbReference type="ChEBI" id="CHEBI:30616"/>
        <dbReference type="ChEBI" id="CHEBI:33019"/>
        <dbReference type="ChEBI" id="CHEBI:57762"/>
        <dbReference type="ChEBI" id="CHEBI:78442"/>
        <dbReference type="ChEBI" id="CHEBI:78537"/>
        <dbReference type="ChEBI" id="CHEBI:456215"/>
        <dbReference type="EC" id="6.1.1.9"/>
    </reaction>
</comment>
<dbReference type="SUPFAM" id="SSF47323">
    <property type="entry name" value="Anticodon-binding domain of a subclass of class I aminoacyl-tRNA synthetases"/>
    <property type="match status" value="1"/>
</dbReference>
<dbReference type="Pfam" id="PF01925">
    <property type="entry name" value="TauE"/>
    <property type="match status" value="1"/>
</dbReference>
<dbReference type="InterPro" id="IPR009080">
    <property type="entry name" value="tRNAsynth_Ia_anticodon-bd"/>
</dbReference>
<evidence type="ECO:0000313" key="17">
    <source>
        <dbReference type="Proteomes" id="UP000034119"/>
    </source>
</evidence>
<dbReference type="PRINTS" id="PR00986">
    <property type="entry name" value="TRNASYNTHVAL"/>
</dbReference>
<feature type="domain" description="Aminoacyl-tRNA synthetase class Ia" evidence="14">
    <location>
        <begin position="13"/>
        <end position="546"/>
    </location>
</feature>
<dbReference type="PATRIC" id="fig|1618342.3.peg.490"/>
<dbReference type="InterPro" id="IPR002781">
    <property type="entry name" value="TM_pro_TauE-like"/>
</dbReference>
<feature type="transmembrane region" description="Helical" evidence="13">
    <location>
        <begin position="869"/>
        <end position="886"/>
    </location>
</feature>
<dbReference type="Gene3D" id="1.10.730.10">
    <property type="entry name" value="Isoleucyl-tRNA Synthetase, Domain 1"/>
    <property type="match status" value="1"/>
</dbReference>
<gene>
    <name evidence="16" type="primary">valS</name>
    <name evidence="16" type="ORF">UY40_C0016G0003</name>
</gene>
<keyword evidence="3 12" id="KW-0436">Ligase</keyword>
<dbReference type="GO" id="GO:0002161">
    <property type="term" value="F:aminoacyl-tRNA deacylase activity"/>
    <property type="evidence" value="ECO:0007669"/>
    <property type="project" value="InterPro"/>
</dbReference>